<keyword evidence="3" id="KW-0804">Transcription</keyword>
<dbReference type="Gene3D" id="1.10.10.60">
    <property type="entry name" value="Homeodomain-like"/>
    <property type="match status" value="1"/>
</dbReference>
<evidence type="ECO:0008006" key="9">
    <source>
        <dbReference type="Google" id="ProtNLM"/>
    </source>
</evidence>
<dbReference type="RefSeq" id="WP_087914426.1">
    <property type="nucleotide sequence ID" value="NZ_CP021780.1"/>
</dbReference>
<dbReference type="GO" id="GO:0043565">
    <property type="term" value="F:sequence-specific DNA binding"/>
    <property type="evidence" value="ECO:0007669"/>
    <property type="project" value="InterPro"/>
</dbReference>
<dbReference type="SMART" id="SM00342">
    <property type="entry name" value="HTH_ARAC"/>
    <property type="match status" value="1"/>
</dbReference>
<dbReference type="PROSITE" id="PS01124">
    <property type="entry name" value="HTH_ARAC_FAMILY_2"/>
    <property type="match status" value="1"/>
</dbReference>
<dbReference type="SMART" id="SM00448">
    <property type="entry name" value="REC"/>
    <property type="match status" value="1"/>
</dbReference>
<gene>
    <name evidence="7" type="ORF">B9T62_06070</name>
</gene>
<evidence type="ECO:0000256" key="2">
    <source>
        <dbReference type="ARBA" id="ARBA00023125"/>
    </source>
</evidence>
<dbReference type="CDD" id="cd17536">
    <property type="entry name" value="REC_YesN-like"/>
    <property type="match status" value="1"/>
</dbReference>
<dbReference type="InterPro" id="IPR011006">
    <property type="entry name" value="CheY-like_superfamily"/>
</dbReference>
<dbReference type="PROSITE" id="PS50110">
    <property type="entry name" value="RESPONSE_REGULATORY"/>
    <property type="match status" value="1"/>
</dbReference>
<dbReference type="SUPFAM" id="SSF46689">
    <property type="entry name" value="Homeodomain-like"/>
    <property type="match status" value="2"/>
</dbReference>
<evidence type="ECO:0000256" key="3">
    <source>
        <dbReference type="ARBA" id="ARBA00023163"/>
    </source>
</evidence>
<dbReference type="Pfam" id="PF12833">
    <property type="entry name" value="HTH_18"/>
    <property type="match status" value="1"/>
</dbReference>
<dbReference type="InterPro" id="IPR009057">
    <property type="entry name" value="Homeodomain-like_sf"/>
</dbReference>
<evidence type="ECO:0000313" key="8">
    <source>
        <dbReference type="Proteomes" id="UP000249890"/>
    </source>
</evidence>
<keyword evidence="8" id="KW-1185">Reference proteome</keyword>
<evidence type="ECO:0000256" key="4">
    <source>
        <dbReference type="PROSITE-ProRule" id="PRU00169"/>
    </source>
</evidence>
<keyword evidence="1" id="KW-0805">Transcription regulation</keyword>
<accession>A0A2Z2K431</accession>
<feature type="domain" description="Response regulatory" evidence="6">
    <location>
        <begin position="3"/>
        <end position="120"/>
    </location>
</feature>
<dbReference type="AlphaFoldDB" id="A0A2Z2K431"/>
<dbReference type="GO" id="GO:0003700">
    <property type="term" value="F:DNA-binding transcription factor activity"/>
    <property type="evidence" value="ECO:0007669"/>
    <property type="project" value="InterPro"/>
</dbReference>
<keyword evidence="2" id="KW-0238">DNA-binding</keyword>
<evidence type="ECO:0000256" key="1">
    <source>
        <dbReference type="ARBA" id="ARBA00023015"/>
    </source>
</evidence>
<dbReference type="InterPro" id="IPR001789">
    <property type="entry name" value="Sig_transdc_resp-reg_receiver"/>
</dbReference>
<sequence length="469" mass="54397">MIKAVVVDDERLVRKGFISLIDWPSFGVVIVGEAGDGKAALELLRQQEVDLLFVDLTMPGMSGFELIRQVRQRFQGTRCVVLTCHHEFDYVQEALRLGAVDYIVKTLLEMENADETIRRLVDRIQWEDHTRASLHREESKVMAADKALLYLPVDGGGTEEELLRLTMVRNNPLISFQDMWMSPLLQRFSEEEGERELRTRLSGNWLTALVSGLRNQRLQELEQLFTAKLRQLIFYQAGKTGLTQLSYEELVQAPAAEPAQEASALEELLEEAQNLKWTMDEREWERLTRAIVQLKPRWERFPVFGYGLLKSWSGLLLNAEEQARLEEAISGNQSWCQWHSWLRQFSDHVGRRMIELGLSKEVMLCLIRARRYMRQHAGDKINQRDVAAKINMSRGYFSQCFARFAGETFGESLRSMRLELAKQLLLETALPVCEVASRSGFEDDRYFSRLFRERVGRLPSEFRMEGRRP</sequence>
<dbReference type="PROSITE" id="PS00041">
    <property type="entry name" value="HTH_ARAC_FAMILY_1"/>
    <property type="match status" value="1"/>
</dbReference>
<dbReference type="PANTHER" id="PTHR43280:SF2">
    <property type="entry name" value="HTH-TYPE TRANSCRIPTIONAL REGULATOR EXSA"/>
    <property type="match status" value="1"/>
</dbReference>
<dbReference type="GO" id="GO:0000160">
    <property type="term" value="P:phosphorelay signal transduction system"/>
    <property type="evidence" value="ECO:0007669"/>
    <property type="project" value="InterPro"/>
</dbReference>
<proteinExistence type="predicted"/>
<keyword evidence="4" id="KW-0597">Phosphoprotein</keyword>
<protein>
    <recommendedName>
        <fullName evidence="9">DNA-binding response regulator</fullName>
    </recommendedName>
</protein>
<evidence type="ECO:0000259" key="6">
    <source>
        <dbReference type="PROSITE" id="PS50110"/>
    </source>
</evidence>
<dbReference type="Pfam" id="PF00072">
    <property type="entry name" value="Response_reg"/>
    <property type="match status" value="1"/>
</dbReference>
<dbReference type="Gene3D" id="3.40.50.2300">
    <property type="match status" value="1"/>
</dbReference>
<feature type="domain" description="HTH araC/xylS-type" evidence="5">
    <location>
        <begin position="367"/>
        <end position="465"/>
    </location>
</feature>
<evidence type="ECO:0000313" key="7">
    <source>
        <dbReference type="EMBL" id="ASA20406.1"/>
    </source>
</evidence>
<dbReference type="EMBL" id="CP021780">
    <property type="protein sequence ID" value="ASA20406.1"/>
    <property type="molecule type" value="Genomic_DNA"/>
</dbReference>
<dbReference type="Proteomes" id="UP000249890">
    <property type="component" value="Chromosome"/>
</dbReference>
<dbReference type="InterPro" id="IPR018062">
    <property type="entry name" value="HTH_AraC-typ_CS"/>
</dbReference>
<dbReference type="PANTHER" id="PTHR43280">
    <property type="entry name" value="ARAC-FAMILY TRANSCRIPTIONAL REGULATOR"/>
    <property type="match status" value="1"/>
</dbReference>
<dbReference type="InterPro" id="IPR018060">
    <property type="entry name" value="HTH_AraC"/>
</dbReference>
<evidence type="ECO:0000259" key="5">
    <source>
        <dbReference type="PROSITE" id="PS01124"/>
    </source>
</evidence>
<organism evidence="7 8">
    <name type="scientific">Paenibacillus donghaensis</name>
    <dbReference type="NCBI Taxonomy" id="414771"/>
    <lineage>
        <taxon>Bacteria</taxon>
        <taxon>Bacillati</taxon>
        <taxon>Bacillota</taxon>
        <taxon>Bacilli</taxon>
        <taxon>Bacillales</taxon>
        <taxon>Paenibacillaceae</taxon>
        <taxon>Paenibacillus</taxon>
    </lineage>
</organism>
<name>A0A2Z2K431_9BACL</name>
<dbReference type="InterPro" id="IPR020449">
    <property type="entry name" value="Tscrpt_reg_AraC-type_HTH"/>
</dbReference>
<dbReference type="SUPFAM" id="SSF52172">
    <property type="entry name" value="CheY-like"/>
    <property type="match status" value="1"/>
</dbReference>
<feature type="modified residue" description="4-aspartylphosphate" evidence="4">
    <location>
        <position position="55"/>
    </location>
</feature>
<reference evidence="7 8" key="1">
    <citation type="submission" date="2017-06" db="EMBL/GenBank/DDBJ databases">
        <title>Complete genome sequence of Paenibacillus donghaensis KCTC 13049T isolated from East Sea sediment, South Korea.</title>
        <authorList>
            <person name="Jung B.K."/>
            <person name="Hong S.-J."/>
            <person name="Shin J.-H."/>
        </authorList>
    </citation>
    <scope>NUCLEOTIDE SEQUENCE [LARGE SCALE GENOMIC DNA]</scope>
    <source>
        <strain evidence="7 8">KCTC 13049</strain>
    </source>
</reference>
<dbReference type="PRINTS" id="PR00032">
    <property type="entry name" value="HTHARAC"/>
</dbReference>
<dbReference type="KEGG" id="pdh:B9T62_06070"/>
<dbReference type="OrthoDB" id="1769137at2"/>